<dbReference type="InterPro" id="IPR006593">
    <property type="entry name" value="Cyt_b561/ferric_Rdtase_TM"/>
</dbReference>
<evidence type="ECO:0000256" key="1">
    <source>
        <dbReference type="ARBA" id="ARBA00001970"/>
    </source>
</evidence>
<proteinExistence type="predicted"/>
<evidence type="ECO:0000256" key="7">
    <source>
        <dbReference type="ARBA" id="ARBA00023136"/>
    </source>
</evidence>
<dbReference type="EMBL" id="JAHKSW010000001">
    <property type="protein sequence ID" value="KAG7335596.1"/>
    <property type="molecule type" value="Genomic_DNA"/>
</dbReference>
<evidence type="ECO:0000256" key="6">
    <source>
        <dbReference type="ARBA" id="ARBA00022989"/>
    </source>
</evidence>
<evidence type="ECO:0000256" key="3">
    <source>
        <dbReference type="ARBA" id="ARBA00022448"/>
    </source>
</evidence>
<organism evidence="10 11">
    <name type="scientific">Hemibagrus wyckioides</name>
    <dbReference type="NCBI Taxonomy" id="337641"/>
    <lineage>
        <taxon>Eukaryota</taxon>
        <taxon>Metazoa</taxon>
        <taxon>Chordata</taxon>
        <taxon>Craniata</taxon>
        <taxon>Vertebrata</taxon>
        <taxon>Euteleostomi</taxon>
        <taxon>Actinopterygii</taxon>
        <taxon>Neopterygii</taxon>
        <taxon>Teleostei</taxon>
        <taxon>Ostariophysi</taxon>
        <taxon>Siluriformes</taxon>
        <taxon>Bagridae</taxon>
        <taxon>Hemibagrus</taxon>
    </lineage>
</organism>
<keyword evidence="3" id="KW-0813">Transport</keyword>
<feature type="domain" description="Cytochrome b561" evidence="9">
    <location>
        <begin position="38"/>
        <end position="181"/>
    </location>
</feature>
<evidence type="ECO:0000313" key="10">
    <source>
        <dbReference type="EMBL" id="KAG7335596.1"/>
    </source>
</evidence>
<reference evidence="10 11" key="1">
    <citation type="submission" date="2021-06" db="EMBL/GenBank/DDBJ databases">
        <title>Chromosome-level genome assembly of the red-tail catfish (Hemibagrus wyckioides).</title>
        <authorList>
            <person name="Shao F."/>
        </authorList>
    </citation>
    <scope>NUCLEOTIDE SEQUENCE [LARGE SCALE GENOMIC DNA]</scope>
    <source>
        <strain evidence="10">EC202008001</strain>
        <tissue evidence="10">Blood</tissue>
    </source>
</reference>
<keyword evidence="5" id="KW-0249">Electron transport</keyword>
<evidence type="ECO:0000256" key="4">
    <source>
        <dbReference type="ARBA" id="ARBA00022692"/>
    </source>
</evidence>
<feature type="transmembrane region" description="Helical" evidence="8">
    <location>
        <begin position="70"/>
        <end position="97"/>
    </location>
</feature>
<evidence type="ECO:0000256" key="8">
    <source>
        <dbReference type="SAM" id="Phobius"/>
    </source>
</evidence>
<feature type="transmembrane region" description="Helical" evidence="8">
    <location>
        <begin position="157"/>
        <end position="178"/>
    </location>
</feature>
<keyword evidence="7 8" id="KW-0472">Membrane</keyword>
<feature type="transmembrane region" description="Helical" evidence="8">
    <location>
        <begin position="109"/>
        <end position="137"/>
    </location>
</feature>
<gene>
    <name evidence="10" type="ORF">KOW79_000289</name>
</gene>
<evidence type="ECO:0000256" key="2">
    <source>
        <dbReference type="ARBA" id="ARBA00004370"/>
    </source>
</evidence>
<dbReference type="OrthoDB" id="2419613at2759"/>
<protein>
    <recommendedName>
        <fullName evidence="9">Cytochrome b561 domain-containing protein</fullName>
    </recommendedName>
</protein>
<comment type="subcellular location">
    <subcellularLocation>
        <location evidence="2">Membrane</location>
    </subcellularLocation>
</comment>
<dbReference type="AlphaFoldDB" id="A0A9D3P7R1"/>
<comment type="cofactor">
    <cofactor evidence="1">
        <name>heme b</name>
        <dbReference type="ChEBI" id="CHEBI:60344"/>
    </cofactor>
</comment>
<sequence>MDGVIRCSFRSRNPINTPRISGMNSSYYLLFAYGSSIDGEILYHGQNRFVSTAPVDIINPQTVRNMQLPVIIKAHGCLMLITWMFTASTGMMIARYLKAVMGKGCCHKDFWFVAHVSLMSISVATTITAFVLVFAHVGGWSGVDDEEHGLELISAETTLLILFLLGNLMFLVTLLAGISMI</sequence>
<evidence type="ECO:0000256" key="5">
    <source>
        <dbReference type="ARBA" id="ARBA00022982"/>
    </source>
</evidence>
<evidence type="ECO:0000259" key="9">
    <source>
        <dbReference type="PROSITE" id="PS50939"/>
    </source>
</evidence>
<dbReference type="Proteomes" id="UP000824219">
    <property type="component" value="Linkage Group LG01"/>
</dbReference>
<keyword evidence="4 8" id="KW-0812">Transmembrane</keyword>
<comment type="caution">
    <text evidence="10">The sequence shown here is derived from an EMBL/GenBank/DDBJ whole genome shotgun (WGS) entry which is preliminary data.</text>
</comment>
<name>A0A9D3P7R1_9TELE</name>
<keyword evidence="6 8" id="KW-1133">Transmembrane helix</keyword>
<keyword evidence="11" id="KW-1185">Reference proteome</keyword>
<dbReference type="CDD" id="cd08760">
    <property type="entry name" value="Cyt_b561_FRRS1_like"/>
    <property type="match status" value="1"/>
</dbReference>
<dbReference type="PROSITE" id="PS50939">
    <property type="entry name" value="CYTOCHROME_B561"/>
    <property type="match status" value="1"/>
</dbReference>
<dbReference type="Gene3D" id="1.20.120.1770">
    <property type="match status" value="1"/>
</dbReference>
<accession>A0A9D3P7R1</accession>
<dbReference type="GO" id="GO:0016020">
    <property type="term" value="C:membrane"/>
    <property type="evidence" value="ECO:0007669"/>
    <property type="project" value="UniProtKB-SubCell"/>
</dbReference>
<evidence type="ECO:0000313" key="11">
    <source>
        <dbReference type="Proteomes" id="UP000824219"/>
    </source>
</evidence>